<proteinExistence type="predicted"/>
<protein>
    <submittedName>
        <fullName evidence="2">NADH dehydrogenase subunit 4L</fullName>
    </submittedName>
</protein>
<keyword evidence="1" id="KW-0812">Transmembrane</keyword>
<dbReference type="EMBL" id="MK051030">
    <property type="protein sequence ID" value="QKK69320.1"/>
    <property type="molecule type" value="Genomic_DNA"/>
</dbReference>
<geneLocation type="mitochondrion" evidence="2"/>
<dbReference type="AlphaFoldDB" id="A0A6M9AXG5"/>
<accession>A0A6M9AXG5</accession>
<keyword evidence="2" id="KW-0496">Mitochondrion</keyword>
<name>A0A6M9AXG5_9HYME</name>
<sequence length="94" mass="11408">MNYYILNFILLFMVLILMAKFFFHFMMMLMCLEFLVLTIMNSIFMNLYIDSMEVYYLMMMVFFVIESVLGLVLLVCMICYKGTDHMKNLNLLMW</sequence>
<evidence type="ECO:0000313" key="2">
    <source>
        <dbReference type="EMBL" id="QKK69320.1"/>
    </source>
</evidence>
<evidence type="ECO:0000256" key="1">
    <source>
        <dbReference type="SAM" id="Phobius"/>
    </source>
</evidence>
<gene>
    <name evidence="2" type="primary">ND4L</name>
</gene>
<dbReference type="Gene3D" id="1.10.287.3510">
    <property type="match status" value="1"/>
</dbReference>
<reference evidence="2" key="1">
    <citation type="submission" date="2018-10" db="EMBL/GenBank/DDBJ databases">
        <title>Mitochondrial genome of four interrelated genera and Comparative analysis in the family Vespidae (Hymenoptera: Vespidae).</title>
        <authorList>
            <person name="Zhang Q.-H."/>
            <person name="Li T.-J."/>
        </authorList>
    </citation>
    <scope>NUCLEOTIDE SEQUENCE</scope>
</reference>
<feature type="transmembrane region" description="Helical" evidence="1">
    <location>
        <begin position="6"/>
        <end position="23"/>
    </location>
</feature>
<keyword evidence="1" id="KW-1133">Transmembrane helix</keyword>
<keyword evidence="1" id="KW-0472">Membrane</keyword>
<organism evidence="2">
    <name type="scientific">Rhynchium quinquecinctum</name>
    <dbReference type="NCBI Taxonomy" id="1508445"/>
    <lineage>
        <taxon>Eukaryota</taxon>
        <taxon>Metazoa</taxon>
        <taxon>Ecdysozoa</taxon>
        <taxon>Arthropoda</taxon>
        <taxon>Hexapoda</taxon>
        <taxon>Insecta</taxon>
        <taxon>Pterygota</taxon>
        <taxon>Neoptera</taxon>
        <taxon>Endopterygota</taxon>
        <taxon>Hymenoptera</taxon>
        <taxon>Apocrita</taxon>
        <taxon>Aculeata</taxon>
        <taxon>Vespoidea</taxon>
        <taxon>Vespidae</taxon>
        <taxon>Eumeninae</taxon>
        <taxon>Rhynchium</taxon>
    </lineage>
</organism>
<feature type="transmembrane region" description="Helical" evidence="1">
    <location>
        <begin position="55"/>
        <end position="80"/>
    </location>
</feature>